<evidence type="ECO:0000256" key="1">
    <source>
        <dbReference type="SAM" id="MobiDB-lite"/>
    </source>
</evidence>
<organism evidence="2 3">
    <name type="scientific">Eumeta variegata</name>
    <name type="common">Bagworm moth</name>
    <name type="synonym">Eumeta japonica</name>
    <dbReference type="NCBI Taxonomy" id="151549"/>
    <lineage>
        <taxon>Eukaryota</taxon>
        <taxon>Metazoa</taxon>
        <taxon>Ecdysozoa</taxon>
        <taxon>Arthropoda</taxon>
        <taxon>Hexapoda</taxon>
        <taxon>Insecta</taxon>
        <taxon>Pterygota</taxon>
        <taxon>Neoptera</taxon>
        <taxon>Endopterygota</taxon>
        <taxon>Lepidoptera</taxon>
        <taxon>Glossata</taxon>
        <taxon>Ditrysia</taxon>
        <taxon>Tineoidea</taxon>
        <taxon>Psychidae</taxon>
        <taxon>Oiketicinae</taxon>
        <taxon>Eumeta</taxon>
    </lineage>
</organism>
<dbReference type="AlphaFoldDB" id="A0A4C1Y9H8"/>
<dbReference type="Proteomes" id="UP000299102">
    <property type="component" value="Unassembled WGS sequence"/>
</dbReference>
<feature type="region of interest" description="Disordered" evidence="1">
    <location>
        <begin position="53"/>
        <end position="105"/>
    </location>
</feature>
<keyword evidence="3" id="KW-1185">Reference proteome</keyword>
<proteinExistence type="predicted"/>
<name>A0A4C1Y9H8_EUMVA</name>
<protein>
    <submittedName>
        <fullName evidence="2">Uncharacterized protein</fullName>
    </submittedName>
</protein>
<evidence type="ECO:0000313" key="3">
    <source>
        <dbReference type="Proteomes" id="UP000299102"/>
    </source>
</evidence>
<gene>
    <name evidence="2" type="ORF">EVAR_38683_1</name>
</gene>
<accession>A0A4C1Y9H8</accession>
<sequence length="105" mass="11461">MSAAVLSGRRKDVVRRPRAISGLSSVSQLRPGLAPTPNISLYCARARKLDSRFDGVTRTAGRGRDRPRASENTAAQPPHEPAGKSISTLNLLWLSSRKPNSRNDR</sequence>
<dbReference type="EMBL" id="BGZK01001129">
    <property type="protein sequence ID" value="GBP72003.1"/>
    <property type="molecule type" value="Genomic_DNA"/>
</dbReference>
<comment type="caution">
    <text evidence="2">The sequence shown here is derived from an EMBL/GenBank/DDBJ whole genome shotgun (WGS) entry which is preliminary data.</text>
</comment>
<evidence type="ECO:0000313" key="2">
    <source>
        <dbReference type="EMBL" id="GBP72003.1"/>
    </source>
</evidence>
<reference evidence="2 3" key="1">
    <citation type="journal article" date="2019" name="Commun. Biol.">
        <title>The bagworm genome reveals a unique fibroin gene that provides high tensile strength.</title>
        <authorList>
            <person name="Kono N."/>
            <person name="Nakamura H."/>
            <person name="Ohtoshi R."/>
            <person name="Tomita M."/>
            <person name="Numata K."/>
            <person name="Arakawa K."/>
        </authorList>
    </citation>
    <scope>NUCLEOTIDE SEQUENCE [LARGE SCALE GENOMIC DNA]</scope>
</reference>